<reference evidence="3" key="1">
    <citation type="submission" date="2011-07" db="EMBL/GenBank/DDBJ databases">
        <title>Divergent evolution of antigenic variation in African trypanosomes.</title>
        <authorList>
            <person name="Jackson A.P."/>
            <person name="Berry A."/>
            <person name="Allison H.C."/>
            <person name="Burton P."/>
            <person name="Anderson J."/>
            <person name="Aslett M."/>
            <person name="Brown R."/>
            <person name="Corton N."/>
            <person name="Harris D."/>
            <person name="Hauser H."/>
            <person name="Gamble J."/>
            <person name="Gilderthorp R."/>
            <person name="McQuillan J."/>
            <person name="Quail M.A."/>
            <person name="Sanders M."/>
            <person name="Van Tonder A."/>
            <person name="Ginger M.L."/>
            <person name="Donelson J.E."/>
            <person name="Field M.C."/>
            <person name="Barry J.D."/>
            <person name="Berriman M."/>
            <person name="Hertz-Fowler C."/>
        </authorList>
    </citation>
    <scope>NUCLEOTIDE SEQUENCE [LARGE SCALE GENOMIC DNA]</scope>
    <source>
        <strain evidence="3">IL3000</strain>
    </source>
</reference>
<proteinExistence type="predicted"/>
<keyword evidence="1" id="KW-0472">Membrane</keyword>
<evidence type="ECO:0000313" key="3">
    <source>
        <dbReference type="Proteomes" id="UP000000702"/>
    </source>
</evidence>
<gene>
    <name evidence="2" type="ORF">TCIL3000_0_55970</name>
</gene>
<comment type="caution">
    <text evidence="2">The sequence shown here is derived from an EMBL/GenBank/DDBJ whole genome shotgun (WGS) entry which is preliminary data.</text>
</comment>
<keyword evidence="1" id="KW-1133">Transmembrane helix</keyword>
<dbReference type="Proteomes" id="UP000000702">
    <property type="component" value="Unassembled WGS sequence"/>
</dbReference>
<evidence type="ECO:0000313" key="2">
    <source>
        <dbReference type="EMBL" id="CCD15031.1"/>
    </source>
</evidence>
<keyword evidence="1" id="KW-0812">Transmembrane</keyword>
<reference evidence="2 3" key="2">
    <citation type="journal article" date="2012" name="Proc. Natl. Acad. Sci. U.S.A.">
        <title>Antigenic diversity is generated by distinct evolutionary mechanisms in African trypanosome species.</title>
        <authorList>
            <person name="Jackson A.P."/>
            <person name="Berry A."/>
            <person name="Aslett M."/>
            <person name="Allison H.C."/>
            <person name="Burton P."/>
            <person name="Vavrova-Anderson J."/>
            <person name="Brown R."/>
            <person name="Browne H."/>
            <person name="Corton N."/>
            <person name="Hauser H."/>
            <person name="Gamble J."/>
            <person name="Gilderthorp R."/>
            <person name="Marcello L."/>
            <person name="McQuillan J."/>
            <person name="Otto T.D."/>
            <person name="Quail M.A."/>
            <person name="Sanders M.J."/>
            <person name="van Tonder A."/>
            <person name="Ginger M.L."/>
            <person name="Field M.C."/>
            <person name="Barry J.D."/>
            <person name="Hertz-Fowler C."/>
            <person name="Berriman M."/>
        </authorList>
    </citation>
    <scope>NUCLEOTIDE SEQUENCE [LARGE SCALE GENOMIC DNA]</scope>
    <source>
        <strain evidence="2 3">IL3000</strain>
    </source>
</reference>
<dbReference type="AlphaFoldDB" id="F9WCN6"/>
<protein>
    <submittedName>
        <fullName evidence="2">Uncharacterized protein</fullName>
    </submittedName>
</protein>
<accession>F9WCN6</accession>
<name>F9WCN6_TRYCI</name>
<evidence type="ECO:0000256" key="1">
    <source>
        <dbReference type="SAM" id="Phobius"/>
    </source>
</evidence>
<keyword evidence="3" id="KW-1185">Reference proteome</keyword>
<organism evidence="2 3">
    <name type="scientific">Trypanosoma congolense (strain IL3000)</name>
    <dbReference type="NCBI Taxonomy" id="1068625"/>
    <lineage>
        <taxon>Eukaryota</taxon>
        <taxon>Discoba</taxon>
        <taxon>Euglenozoa</taxon>
        <taxon>Kinetoplastea</taxon>
        <taxon>Metakinetoplastina</taxon>
        <taxon>Trypanosomatida</taxon>
        <taxon>Trypanosomatidae</taxon>
        <taxon>Trypanosoma</taxon>
        <taxon>Nannomonas</taxon>
    </lineage>
</organism>
<sequence>MFRPTASGWGALCSFFSFFFSFQEYPTIFVFAPIPFTMPFIMFTFSNPNSPRHRPYQHTRKRNILAIFFSFLATCRSGRGGRRVGEKQHKTGSKERSKFLTSAATCGGGQSVTHLHRVIYWGLSGHRHAGAAGMFSVL</sequence>
<feature type="transmembrane region" description="Helical" evidence="1">
    <location>
        <begin position="25"/>
        <end position="45"/>
    </location>
</feature>
<dbReference type="EMBL" id="CAEQ01001743">
    <property type="protein sequence ID" value="CCD15031.1"/>
    <property type="molecule type" value="Genomic_DNA"/>
</dbReference>